<dbReference type="RefSeq" id="WP_219777723.1">
    <property type="nucleotide sequence ID" value="NZ_JAHXPT010000001.1"/>
</dbReference>
<sequence length="109" mass="12600">MEDNYINALEAAKEYGLYLKVVTSIKSFESYNSFFNIFDEQDEACRRIVVLTKDKNLEEVYDQETTKEVESNIIVDGVIWLKSVSLLTNPNKIDLNNIMVSRSLVEKII</sequence>
<gene>
    <name evidence="1" type="ORF">KYD98_00985</name>
</gene>
<organism evidence="1 2">
    <name type="scientific">Clostridium weizhouense</name>
    <dbReference type="NCBI Taxonomy" id="2859781"/>
    <lineage>
        <taxon>Bacteria</taxon>
        <taxon>Bacillati</taxon>
        <taxon>Bacillota</taxon>
        <taxon>Clostridia</taxon>
        <taxon>Eubacteriales</taxon>
        <taxon>Clostridiaceae</taxon>
        <taxon>Clostridium</taxon>
    </lineage>
</organism>
<name>A0ABS7AJ27_9CLOT</name>
<evidence type="ECO:0008006" key="3">
    <source>
        <dbReference type="Google" id="ProtNLM"/>
    </source>
</evidence>
<evidence type="ECO:0000313" key="1">
    <source>
        <dbReference type="EMBL" id="MBW6408662.1"/>
    </source>
</evidence>
<evidence type="ECO:0000313" key="2">
    <source>
        <dbReference type="Proteomes" id="UP001519921"/>
    </source>
</evidence>
<keyword evidence="2" id="KW-1185">Reference proteome</keyword>
<dbReference type="EMBL" id="JAHXPT010000001">
    <property type="protein sequence ID" value="MBW6408662.1"/>
    <property type="molecule type" value="Genomic_DNA"/>
</dbReference>
<protein>
    <recommendedName>
        <fullName evidence="3">PIN domain-containing protein</fullName>
    </recommendedName>
</protein>
<proteinExistence type="predicted"/>
<accession>A0ABS7AJ27</accession>
<dbReference type="Proteomes" id="UP001519921">
    <property type="component" value="Unassembled WGS sequence"/>
</dbReference>
<comment type="caution">
    <text evidence="1">The sequence shown here is derived from an EMBL/GenBank/DDBJ whole genome shotgun (WGS) entry which is preliminary data.</text>
</comment>
<reference evidence="1 2" key="1">
    <citation type="submission" date="2021-07" db="EMBL/GenBank/DDBJ databases">
        <title>Clostridium weizhouense sp. nov., an anaerobic bacterium isolated from activated sludge of Petroleum wastewater.</title>
        <authorList>
            <person name="Li Q."/>
        </authorList>
    </citation>
    <scope>NUCLEOTIDE SEQUENCE [LARGE SCALE GENOMIC DNA]</scope>
    <source>
        <strain evidence="1 2">YB-6</strain>
    </source>
</reference>